<reference evidence="1 2" key="1">
    <citation type="submission" date="2017-05" db="EMBL/GenBank/DDBJ databases">
        <authorList>
            <person name="Varghese N."/>
            <person name="Submissions S."/>
        </authorList>
    </citation>
    <scope>NUCLEOTIDE SEQUENCE [LARGE SCALE GENOMIC DNA]</scope>
    <source>
        <strain evidence="1 2">DSM 19036</strain>
    </source>
</reference>
<gene>
    <name evidence="1" type="ORF">SAMN06265348_102161</name>
</gene>
<dbReference type="EMBL" id="FXTN01000002">
    <property type="protein sequence ID" value="SMO44381.1"/>
    <property type="molecule type" value="Genomic_DNA"/>
</dbReference>
<evidence type="ECO:0000313" key="2">
    <source>
        <dbReference type="Proteomes" id="UP000320300"/>
    </source>
</evidence>
<keyword evidence="2" id="KW-1185">Reference proteome</keyword>
<accession>A0A521BBL6</accession>
<protein>
    <submittedName>
        <fullName evidence="1">Uncharacterized protein</fullName>
    </submittedName>
</protein>
<sequence length="32" mass="3822">MVIAIKLETSTYNKTLNYVNYRKISISIKRPY</sequence>
<proteinExistence type="predicted"/>
<organism evidence="1 2">
    <name type="scientific">Pedobacter westerhofensis</name>
    <dbReference type="NCBI Taxonomy" id="425512"/>
    <lineage>
        <taxon>Bacteria</taxon>
        <taxon>Pseudomonadati</taxon>
        <taxon>Bacteroidota</taxon>
        <taxon>Sphingobacteriia</taxon>
        <taxon>Sphingobacteriales</taxon>
        <taxon>Sphingobacteriaceae</taxon>
        <taxon>Pedobacter</taxon>
    </lineage>
</organism>
<evidence type="ECO:0000313" key="1">
    <source>
        <dbReference type="EMBL" id="SMO44381.1"/>
    </source>
</evidence>
<dbReference type="Proteomes" id="UP000320300">
    <property type="component" value="Unassembled WGS sequence"/>
</dbReference>
<name>A0A521BBL6_9SPHI</name>
<dbReference type="AlphaFoldDB" id="A0A521BBL6"/>